<dbReference type="InterPro" id="IPR026960">
    <property type="entry name" value="RVT-Znf"/>
</dbReference>
<dbReference type="EMBL" id="UZAU01000706">
    <property type="status" value="NOT_ANNOTATED_CDS"/>
    <property type="molecule type" value="Genomic_DNA"/>
</dbReference>
<keyword evidence="4" id="KW-1185">Reference proteome</keyword>
<proteinExistence type="predicted"/>
<dbReference type="InterPro" id="IPR005135">
    <property type="entry name" value="Endo/exonuclease/phosphatase"/>
</dbReference>
<dbReference type="Gene3D" id="3.60.10.10">
    <property type="entry name" value="Endonuclease/exonuclease/phosphatase"/>
    <property type="match status" value="1"/>
</dbReference>
<dbReference type="Proteomes" id="UP000596661">
    <property type="component" value="Chromosome 8"/>
</dbReference>
<dbReference type="SUPFAM" id="SSF53098">
    <property type="entry name" value="Ribonuclease H-like"/>
    <property type="match status" value="1"/>
</dbReference>
<dbReference type="Pfam" id="PF14392">
    <property type="entry name" value="zf-CCHC_4"/>
    <property type="match status" value="1"/>
</dbReference>
<feature type="domain" description="CCHC-type" evidence="2">
    <location>
        <begin position="233"/>
        <end position="246"/>
    </location>
</feature>
<dbReference type="EnsemblPlants" id="evm.model.08.1267">
    <property type="protein sequence ID" value="cds.evm.model.08.1267"/>
    <property type="gene ID" value="evm.TU.08.1267"/>
</dbReference>
<dbReference type="PANTHER" id="PTHR31635">
    <property type="entry name" value="REVERSE TRANSCRIPTASE DOMAIN-CONTAINING PROTEIN-RELATED"/>
    <property type="match status" value="1"/>
</dbReference>
<name>A0A803Q852_CANSA</name>
<reference evidence="3" key="2">
    <citation type="submission" date="2021-03" db="UniProtKB">
        <authorList>
            <consortium name="EnsemblPlants"/>
        </authorList>
    </citation>
    <scope>IDENTIFICATION</scope>
</reference>
<dbReference type="InterPro" id="IPR043502">
    <property type="entry name" value="DNA/RNA_pol_sf"/>
</dbReference>
<organism evidence="3 4">
    <name type="scientific">Cannabis sativa</name>
    <name type="common">Hemp</name>
    <name type="synonym">Marijuana</name>
    <dbReference type="NCBI Taxonomy" id="3483"/>
    <lineage>
        <taxon>Eukaryota</taxon>
        <taxon>Viridiplantae</taxon>
        <taxon>Streptophyta</taxon>
        <taxon>Embryophyta</taxon>
        <taxon>Tracheophyta</taxon>
        <taxon>Spermatophyta</taxon>
        <taxon>Magnoliopsida</taxon>
        <taxon>eudicotyledons</taxon>
        <taxon>Gunneridae</taxon>
        <taxon>Pentapetalae</taxon>
        <taxon>rosids</taxon>
        <taxon>fabids</taxon>
        <taxon>Rosales</taxon>
        <taxon>Cannabaceae</taxon>
        <taxon>Cannabis</taxon>
    </lineage>
</organism>
<dbReference type="Gene3D" id="3.30.420.10">
    <property type="entry name" value="Ribonuclease H-like superfamily/Ribonuclease H"/>
    <property type="match status" value="1"/>
</dbReference>
<keyword evidence="1" id="KW-0862">Zinc</keyword>
<dbReference type="InterPro" id="IPR012337">
    <property type="entry name" value="RNaseH-like_sf"/>
</dbReference>
<dbReference type="Pfam" id="PF00078">
    <property type="entry name" value="RVT_1"/>
    <property type="match status" value="1"/>
</dbReference>
<dbReference type="Pfam" id="PF03372">
    <property type="entry name" value="Exo_endo_phos"/>
    <property type="match status" value="1"/>
</dbReference>
<dbReference type="InterPro" id="IPR025836">
    <property type="entry name" value="Zn_knuckle_CX2CX4HX4C"/>
</dbReference>
<dbReference type="Gramene" id="evm.model.08.1267">
    <property type="protein sequence ID" value="cds.evm.model.08.1267"/>
    <property type="gene ID" value="evm.TU.08.1267"/>
</dbReference>
<dbReference type="InterPro" id="IPR002156">
    <property type="entry name" value="RNaseH_domain"/>
</dbReference>
<dbReference type="GO" id="GO:0003676">
    <property type="term" value="F:nucleic acid binding"/>
    <property type="evidence" value="ECO:0007669"/>
    <property type="project" value="InterPro"/>
</dbReference>
<accession>A0A803Q852</accession>
<keyword evidence="1" id="KW-0863">Zinc-finger</keyword>
<dbReference type="InterPro" id="IPR044730">
    <property type="entry name" value="RNase_H-like_dom_plant"/>
</dbReference>
<dbReference type="SUPFAM" id="SSF56219">
    <property type="entry name" value="DNase I-like"/>
    <property type="match status" value="1"/>
</dbReference>
<dbReference type="InterPro" id="IPR001878">
    <property type="entry name" value="Znf_CCHC"/>
</dbReference>
<sequence>MLTHPSSLEKNATIVAQSALDSGGCHGHATSCCNMGSSMARGVRPCHFFFLEDEGVPVIELGRLCSKVDHSRGFLKNLLGRIWKLKETEWNIKIQEKFSTGMFLTFSFNSEQTQSRILTRMPWYLSNGVLILGKMGNSSESWKNDLNVFPIWGRALGVPIDYLTKKNTLRLASMAGSVVTVQNSDVSRMVADGFFRFQVWMSINKPVCPGYLLPCCGSKKWVAFKYDDLPFMCFRCGWIGHSQKDCSLEIKEIIGENGTTAMAYGTWLKVDNGIRDGFQGGKEAIMRMSEVTKGKEPHPGNKEIRKLQNTTSEKLQQEETGVEIHDMTQDGRGKRRLVEDREVVGAGKLQRTANNPMVMNESQNLIDVPIGFSMDTPELKESLPFAFGSEWRFDNRSKCGRGKPCEPGSPAAMNALLWNVQGMGNPWTVRTLKSLVQHWCPELVFISESRLNKMRAENLRVALGFVGCFVVEAKGKSGGLVLMWSDKITCNILSFSSFHIDSFIRKEEDQGWRFTCFYGDPDPSKRGDSWTVLNRVGRMYTGPWLIGGDFNEILRQKEKKGGQQKPRYLINNFRKALDDCYLREVEFEGNLFTWCNGRQDNLIFERLDRACGNSDWFDMFPAAKVFHLERINSDHCPLLLTCAQQQLDSVKGVRWHSRFHFEHAWAEEETCVELVTKSWGLALKANSRKKKNSITGLLDQNAQWVYGNRMVGRVACNYFQQLFTAQPASADELKEFQSMVPNKISRETNEYLIAPFTKDDVVQAMRDIHPHKAPGNDGMPGLFYRKFWPIIGEEVTTVCLGILNEGKSVEAINDTLICLIPKLPKPIQMSEFRPISLCNVVYKIVAKCLAGRMKHSLHQAISEVQSAFVGGRLIQDNVIIGYESLHSMKMKRFGNGKKMALKLDMSKAYDPVEWSFLMTMMRGLGYDEIWIEKIMRCVTSVSFLVLINGERYGNFHPSRGLRQANFWWGDTKENKKLHWSTWDKMCKPKEEGGLGFRSLSEFNQALLAKQGWRLIHKPHSLLARVLKNSYYPNTSFLTAKCPQNASCIWKEIIWGREIIYEGARWRVGNGRTIRVWQDKWLPRPNGTITHRPLDANPNTTVSSLLNAKEDWNEDILNKYFHKEDVPWILGIPIDIHSEDTLVWPFTKDGHYIVKSGYRVAREINLAPTRCSNMDQIHAWWKMWWNLNLPPRMKLFGWKMCRNWLPAKSNLCHRGMKIDTTCNNCGRFEESLSHALWTCEKVKKVWKLLPYYKLIKESKGHSMMDLLVDFRQKLAREEFEDVIKTPPVGTYCVHCDAAIQPDQAGVGLGYIWRDWLGNIVSTGMHYLHVCCTVPIAEAKALITALQNKPKNLQSPYEIRSDCKQLVEEISAIDSSIGDIQMVVNQIKRHPEFSYCTKFNHVKRAQNVGAHSLAKRSLETKLTHSFYNSFPDWLAIVCKADLSHSLRILNKIYSILDQHGNRIYQPRQVTKAFANYYKNLLRSSLEGRKLVSEKIMDLGPIINVEHTRLLLAEFSCEDVKKVAFDILRNKLPGPDGFRSFFYQDSWKVIGKDYTLEKKVGGGPMTHLPPVAGTENRLCE</sequence>
<dbReference type="InterPro" id="IPR036397">
    <property type="entry name" value="RNaseH_sf"/>
</dbReference>
<evidence type="ECO:0000259" key="2">
    <source>
        <dbReference type="PROSITE" id="PS50158"/>
    </source>
</evidence>
<evidence type="ECO:0000256" key="1">
    <source>
        <dbReference type="PROSITE-ProRule" id="PRU00047"/>
    </source>
</evidence>
<dbReference type="Pfam" id="PF13966">
    <property type="entry name" value="zf-RVT"/>
    <property type="match status" value="1"/>
</dbReference>
<dbReference type="InterPro" id="IPR000477">
    <property type="entry name" value="RT_dom"/>
</dbReference>
<dbReference type="PANTHER" id="PTHR31635:SF196">
    <property type="entry name" value="REVERSE TRANSCRIPTASE DOMAIN-CONTAINING PROTEIN-RELATED"/>
    <property type="match status" value="1"/>
</dbReference>
<dbReference type="Pfam" id="PF13456">
    <property type="entry name" value="RVT_3"/>
    <property type="match status" value="1"/>
</dbReference>
<evidence type="ECO:0000313" key="4">
    <source>
        <dbReference type="Proteomes" id="UP000596661"/>
    </source>
</evidence>
<reference evidence="3" key="1">
    <citation type="submission" date="2018-11" db="EMBL/GenBank/DDBJ databases">
        <authorList>
            <person name="Grassa J C."/>
        </authorList>
    </citation>
    <scope>NUCLEOTIDE SEQUENCE [LARGE SCALE GENOMIC DNA]</scope>
</reference>
<dbReference type="SUPFAM" id="SSF56672">
    <property type="entry name" value="DNA/RNA polymerases"/>
    <property type="match status" value="1"/>
</dbReference>
<dbReference type="InterPro" id="IPR036691">
    <property type="entry name" value="Endo/exonu/phosph_ase_sf"/>
</dbReference>
<dbReference type="CDD" id="cd06222">
    <property type="entry name" value="RNase_H_like"/>
    <property type="match status" value="1"/>
</dbReference>
<dbReference type="GO" id="GO:0004523">
    <property type="term" value="F:RNA-DNA hybrid ribonuclease activity"/>
    <property type="evidence" value="ECO:0007669"/>
    <property type="project" value="InterPro"/>
</dbReference>
<keyword evidence="1" id="KW-0479">Metal-binding</keyword>
<dbReference type="PROSITE" id="PS50158">
    <property type="entry name" value="ZF_CCHC"/>
    <property type="match status" value="1"/>
</dbReference>
<protein>
    <recommendedName>
        <fullName evidence="2">CCHC-type domain-containing protein</fullName>
    </recommendedName>
</protein>
<evidence type="ECO:0000313" key="3">
    <source>
        <dbReference type="EnsemblPlants" id="cds.evm.model.08.1267"/>
    </source>
</evidence>
<dbReference type="GO" id="GO:0008270">
    <property type="term" value="F:zinc ion binding"/>
    <property type="evidence" value="ECO:0007669"/>
    <property type="project" value="UniProtKB-KW"/>
</dbReference>